<protein>
    <submittedName>
        <fullName evidence="1">Uncharacterized protein</fullName>
    </submittedName>
</protein>
<evidence type="ECO:0000313" key="2">
    <source>
        <dbReference type="Proteomes" id="UP000224460"/>
    </source>
</evidence>
<dbReference type="EMBL" id="PEDL01000002">
    <property type="protein sequence ID" value="PHV71795.1"/>
    <property type="molecule type" value="Genomic_DNA"/>
</dbReference>
<reference evidence="1" key="1">
    <citation type="submission" date="2017-10" db="EMBL/GenBank/DDBJ databases">
        <title>Genome sequence of cellulolytic Lachnospiraceae bacterium XHS1971 isolated from hotspring sediment.</title>
        <authorList>
            <person name="Vasudevan G."/>
            <person name="Joshi A.J."/>
            <person name="Hivarkar S."/>
            <person name="Lanjekar V.B."/>
            <person name="Dhakephalkar P.K."/>
            <person name="Dagar S."/>
        </authorList>
    </citation>
    <scope>NUCLEOTIDE SEQUENCE</scope>
    <source>
        <strain evidence="1">XHS1971</strain>
    </source>
</reference>
<keyword evidence="2" id="KW-1185">Reference proteome</keyword>
<accession>A0AC61DFW9</accession>
<gene>
    <name evidence="1" type="ORF">CS063_04360</name>
</gene>
<sequence>MINGTHLYCYFTIVFLLLTSSIACHAINHILPYFPILSLIYFFIAFYYSTADFYFQKNYAILCPLTKGGHYIMALDGIVLASLLHELRTALVGGRIDKIYQIEKEDLLVAVRNNSSTYKLLLTANSNYPRLHLTELAKNAATEPPMFCMMLRKHIGGGKILAITQPHFERIVELDIEATNEMGDKEVKKLIIEIMGRHSNIILTREEGTIIDSIKHISFDTSSVREVLPGRCYVYPPNQNKLNPLATTKEAFIEALKSKAVPLFKGLYLSYSGLSPAIAHEICLDAGCNEDELGETADAHTLSMLYKSFEQVLVHTQKNQFVPVLYCHEDELPFDFYAFELSLYSAYHQRIFPSMSKLLEHFYFEKSTRFNVSQKTGDIKKLVHTFIDRSVRKKQIQEKALEECKQKELYKIYGELLTAYSHQVPEKVTCFTTINYYQEPYEDITIPLDEKLTAIQNAQRYFKLYSKAKRTQVAASEQLIQIEEDLKYLDSVLLSLDFLETKEDILQLREELFTMGYIKKRKNGGKKMSVKKQLPYLQFTSSTGLPIYVGKNNFQNDQLTMKFAKNNDLWLHIKDGPGSHVIVRLEHLEEIDETSLLEAATLAAYYSSGKLSSHVPIDYTLKKYVKKVPNAKPGMVIYTNFKTLFVTPTEQAVKKLLSH</sequence>
<dbReference type="Proteomes" id="UP000224460">
    <property type="component" value="Unassembled WGS sequence"/>
</dbReference>
<comment type="caution">
    <text evidence="1">The sequence shown here is derived from an EMBL/GenBank/DDBJ whole genome shotgun (WGS) entry which is preliminary data.</text>
</comment>
<name>A0AC61DFW9_9FIRM</name>
<organism evidence="1 2">
    <name type="scientific">Sporanaerobium hydrogeniformans</name>
    <dbReference type="NCBI Taxonomy" id="3072179"/>
    <lineage>
        <taxon>Bacteria</taxon>
        <taxon>Bacillati</taxon>
        <taxon>Bacillota</taxon>
        <taxon>Clostridia</taxon>
        <taxon>Lachnospirales</taxon>
        <taxon>Lachnospiraceae</taxon>
        <taxon>Sporanaerobium</taxon>
    </lineage>
</organism>
<evidence type="ECO:0000313" key="1">
    <source>
        <dbReference type="EMBL" id="PHV71795.1"/>
    </source>
</evidence>
<proteinExistence type="predicted"/>